<name>A7HUH4_PARL1</name>
<dbReference type="Proteomes" id="UP000006377">
    <property type="component" value="Chromosome"/>
</dbReference>
<dbReference type="InterPro" id="IPR002931">
    <property type="entry name" value="Transglutaminase-like"/>
</dbReference>
<dbReference type="KEGG" id="pla:Plav_1942"/>
<dbReference type="STRING" id="402881.Plav_1942"/>
<protein>
    <submittedName>
        <fullName evidence="2">Transglutaminase domain protein</fullName>
    </submittedName>
</protein>
<dbReference type="PANTHER" id="PTHR33490:SF6">
    <property type="entry name" value="SLL1049 PROTEIN"/>
    <property type="match status" value="1"/>
</dbReference>
<dbReference type="AlphaFoldDB" id="A7HUH4"/>
<organism evidence="2 3">
    <name type="scientific">Parvibaculum lavamentivorans (strain DS-1 / DSM 13023 / NCIMB 13966)</name>
    <dbReference type="NCBI Taxonomy" id="402881"/>
    <lineage>
        <taxon>Bacteria</taxon>
        <taxon>Pseudomonadati</taxon>
        <taxon>Pseudomonadota</taxon>
        <taxon>Alphaproteobacteria</taxon>
        <taxon>Hyphomicrobiales</taxon>
        <taxon>Parvibaculaceae</taxon>
        <taxon>Parvibaculum</taxon>
    </lineage>
</organism>
<keyword evidence="3" id="KW-1185">Reference proteome</keyword>
<reference evidence="2 3" key="1">
    <citation type="journal article" date="2011" name="Stand. Genomic Sci.">
        <title>Complete genome sequence of Parvibaculum lavamentivorans type strain (DS-1(T)).</title>
        <authorList>
            <person name="Schleheck D."/>
            <person name="Weiss M."/>
            <person name="Pitluck S."/>
            <person name="Bruce D."/>
            <person name="Land M.L."/>
            <person name="Han S."/>
            <person name="Saunders E."/>
            <person name="Tapia R."/>
            <person name="Detter C."/>
            <person name="Brettin T."/>
            <person name="Han J."/>
            <person name="Woyke T."/>
            <person name="Goodwin L."/>
            <person name="Pennacchio L."/>
            <person name="Nolan M."/>
            <person name="Cook A.M."/>
            <person name="Kjelleberg S."/>
            <person name="Thomas T."/>
        </authorList>
    </citation>
    <scope>NUCLEOTIDE SEQUENCE [LARGE SCALE GENOMIC DNA]</scope>
    <source>
        <strain evidence="3">DS-1 / DSM 13023 / NCIMB 13966</strain>
    </source>
</reference>
<dbReference type="OrthoDB" id="9804023at2"/>
<dbReference type="InterPro" id="IPR013589">
    <property type="entry name" value="Bac_transglu_N"/>
</dbReference>
<gene>
    <name evidence="2" type="ordered locus">Plav_1942</name>
</gene>
<dbReference type="HOGENOM" id="CLU_008973_1_2_5"/>
<evidence type="ECO:0000313" key="2">
    <source>
        <dbReference type="EMBL" id="ABS63557.1"/>
    </source>
</evidence>
<sequence length="273" mass="29994">MRIQIHQETTYRYEAAANYSMQMLRLRPLDNGCQKVLSWRFTPPPFGTVTESRDAYGNVLQTLYIERLHSEITLTVHGEVETQDTGGVVLGTYEPFPPVFFLRQTELSAPDDAITALSETVREASDGTPLDIAHRLMGAVRDAVDYRIGETHAATTAAEALASGFGVCQDHTHVFISAARLAGIPARYVSGYLWDVGDTEYEASHAWAEAYIDGLGWVGFDVANRTCPTAAHVRVASGLDYLETAPIRGLRRGGGEETMEVRLKVDDAAAQQQ</sequence>
<dbReference type="Gene3D" id="3.10.620.30">
    <property type="match status" value="1"/>
</dbReference>
<dbReference type="SMART" id="SM00460">
    <property type="entry name" value="TGc"/>
    <property type="match status" value="1"/>
</dbReference>
<dbReference type="SUPFAM" id="SSF54001">
    <property type="entry name" value="Cysteine proteinases"/>
    <property type="match status" value="1"/>
</dbReference>
<evidence type="ECO:0000259" key="1">
    <source>
        <dbReference type="SMART" id="SM00460"/>
    </source>
</evidence>
<proteinExistence type="predicted"/>
<evidence type="ECO:0000313" key="3">
    <source>
        <dbReference type="Proteomes" id="UP000006377"/>
    </source>
</evidence>
<dbReference type="EMBL" id="CP000774">
    <property type="protein sequence ID" value="ABS63557.1"/>
    <property type="molecule type" value="Genomic_DNA"/>
</dbReference>
<dbReference type="Pfam" id="PF01841">
    <property type="entry name" value="Transglut_core"/>
    <property type="match status" value="1"/>
</dbReference>
<dbReference type="InterPro" id="IPR038765">
    <property type="entry name" value="Papain-like_cys_pep_sf"/>
</dbReference>
<dbReference type="PANTHER" id="PTHR33490">
    <property type="entry name" value="BLR5614 PROTEIN-RELATED"/>
    <property type="match status" value="1"/>
</dbReference>
<dbReference type="eggNOG" id="COG1305">
    <property type="taxonomic scope" value="Bacteria"/>
</dbReference>
<dbReference type="RefSeq" id="WP_012110853.1">
    <property type="nucleotide sequence ID" value="NC_009719.1"/>
</dbReference>
<feature type="domain" description="Transglutaminase-like" evidence="1">
    <location>
        <begin position="160"/>
        <end position="224"/>
    </location>
</feature>
<dbReference type="Pfam" id="PF08379">
    <property type="entry name" value="Bact_transglu_N"/>
    <property type="match status" value="1"/>
</dbReference>
<accession>A7HUH4</accession>